<dbReference type="Proteomes" id="UP001501265">
    <property type="component" value="Unassembled WGS sequence"/>
</dbReference>
<evidence type="ECO:0000313" key="2">
    <source>
        <dbReference type="EMBL" id="GAA4818657.1"/>
    </source>
</evidence>
<dbReference type="NCBIfam" id="NF038070">
    <property type="entry name" value="LmbU_fam_TF"/>
    <property type="match status" value="1"/>
</dbReference>
<sequence>MNTTTDVNGSRATRTPRSSPLEQPRRRPPGEGASRGSGVVTTRVGLQIPSDLSFEEWEHAGSQIAGLLDSSSWWLGDWLVYGKDHYDDRYQRGIRAVGLKYQTLRNYAWVSRRFEMRRRRAKLTFQHHAEVASLPVDEQEELLSRAEVLNWTTKQLRHFIRESGETEKALDVTRRLEFPGTRVQRWCKAAEQSGIEFEKWVSLSLDDAAARALAESEEL</sequence>
<dbReference type="EMBL" id="BAABIG010000072">
    <property type="protein sequence ID" value="GAA4818657.1"/>
    <property type="molecule type" value="Genomic_DNA"/>
</dbReference>
<organism evidence="2 3">
    <name type="scientific">Streptomyces ziwulingensis</name>
    <dbReference type="NCBI Taxonomy" id="1045501"/>
    <lineage>
        <taxon>Bacteria</taxon>
        <taxon>Bacillati</taxon>
        <taxon>Actinomycetota</taxon>
        <taxon>Actinomycetes</taxon>
        <taxon>Kitasatosporales</taxon>
        <taxon>Streptomycetaceae</taxon>
        <taxon>Streptomyces</taxon>
    </lineage>
</organism>
<reference evidence="3" key="1">
    <citation type="journal article" date="2019" name="Int. J. Syst. Evol. Microbiol.">
        <title>The Global Catalogue of Microorganisms (GCM) 10K type strain sequencing project: providing services to taxonomists for standard genome sequencing and annotation.</title>
        <authorList>
            <consortium name="The Broad Institute Genomics Platform"/>
            <consortium name="The Broad Institute Genome Sequencing Center for Infectious Disease"/>
            <person name="Wu L."/>
            <person name="Ma J."/>
        </authorList>
    </citation>
    <scope>NUCLEOTIDE SEQUENCE [LARGE SCALE GENOMIC DNA]</scope>
    <source>
        <strain evidence="3">JCM 18081</strain>
    </source>
</reference>
<evidence type="ECO:0000256" key="1">
    <source>
        <dbReference type="SAM" id="MobiDB-lite"/>
    </source>
</evidence>
<dbReference type="RefSeq" id="WP_345623593.1">
    <property type="nucleotide sequence ID" value="NZ_BAABIG010000072.1"/>
</dbReference>
<dbReference type="InterPro" id="IPR049735">
    <property type="entry name" value="NovE/LmbU-like"/>
</dbReference>
<protein>
    <recommendedName>
        <fullName evidence="4">Antibiotic biosynthesis protein</fullName>
    </recommendedName>
</protein>
<comment type="caution">
    <text evidence="2">The sequence shown here is derived from an EMBL/GenBank/DDBJ whole genome shotgun (WGS) entry which is preliminary data.</text>
</comment>
<keyword evidence="3" id="KW-1185">Reference proteome</keyword>
<name>A0ABP9CUS4_9ACTN</name>
<feature type="compositionally biased region" description="Polar residues" evidence="1">
    <location>
        <begin position="1"/>
        <end position="21"/>
    </location>
</feature>
<feature type="region of interest" description="Disordered" evidence="1">
    <location>
        <begin position="1"/>
        <end position="40"/>
    </location>
</feature>
<gene>
    <name evidence="2" type="ORF">GCM10023220_59320</name>
</gene>
<evidence type="ECO:0008006" key="4">
    <source>
        <dbReference type="Google" id="ProtNLM"/>
    </source>
</evidence>
<accession>A0ABP9CUS4</accession>
<evidence type="ECO:0000313" key="3">
    <source>
        <dbReference type="Proteomes" id="UP001501265"/>
    </source>
</evidence>
<proteinExistence type="predicted"/>